<dbReference type="RefSeq" id="WP_114343782.1">
    <property type="nucleotide sequence ID" value="NZ_QFWQ01000006.1"/>
</dbReference>
<evidence type="ECO:0000313" key="4">
    <source>
        <dbReference type="Proteomes" id="UP000252387"/>
    </source>
</evidence>
<dbReference type="Pfam" id="PF01738">
    <property type="entry name" value="DLH"/>
    <property type="match status" value="1"/>
</dbReference>
<name>A0A368KD03_9GAMM</name>
<dbReference type="InterPro" id="IPR050261">
    <property type="entry name" value="FrsA_esterase"/>
</dbReference>
<feature type="chain" id="PRO_5016620194" evidence="1">
    <location>
        <begin position="22"/>
        <end position="264"/>
    </location>
</feature>
<evidence type="ECO:0000259" key="2">
    <source>
        <dbReference type="Pfam" id="PF01738"/>
    </source>
</evidence>
<gene>
    <name evidence="3" type="ORF">DEO45_11800</name>
</gene>
<dbReference type="OrthoDB" id="9787933at2"/>
<dbReference type="Proteomes" id="UP000252387">
    <property type="component" value="Unassembled WGS sequence"/>
</dbReference>
<dbReference type="Gene3D" id="3.40.50.1820">
    <property type="entry name" value="alpha/beta hydrolase"/>
    <property type="match status" value="1"/>
</dbReference>
<organism evidence="3 4">
    <name type="scientific">Rhodanobacter denitrificans</name>
    <dbReference type="NCBI Taxonomy" id="666685"/>
    <lineage>
        <taxon>Bacteria</taxon>
        <taxon>Pseudomonadati</taxon>
        <taxon>Pseudomonadota</taxon>
        <taxon>Gammaproteobacteria</taxon>
        <taxon>Lysobacterales</taxon>
        <taxon>Rhodanobacteraceae</taxon>
        <taxon>Rhodanobacter</taxon>
    </lineage>
</organism>
<keyword evidence="1" id="KW-0732">Signal</keyword>
<dbReference type="AlphaFoldDB" id="A0A368KD03"/>
<evidence type="ECO:0000256" key="1">
    <source>
        <dbReference type="SAM" id="SignalP"/>
    </source>
</evidence>
<reference evidence="3 4" key="1">
    <citation type="submission" date="2018-05" db="EMBL/GenBank/DDBJ databases">
        <title>Draft genome sequence of Rhodanobacter denitrificans Yn1 isolated from gold copper mine.</title>
        <authorList>
            <person name="Yang N."/>
            <person name="Mazhar H.S."/>
            <person name="Rensing C."/>
        </authorList>
    </citation>
    <scope>NUCLEOTIDE SEQUENCE [LARGE SCALE GENOMIC DNA]</scope>
    <source>
        <strain evidence="3 4">Yn1</strain>
    </source>
</reference>
<dbReference type="InterPro" id="IPR029058">
    <property type="entry name" value="AB_hydrolase_fold"/>
</dbReference>
<dbReference type="PANTHER" id="PTHR22946">
    <property type="entry name" value="DIENELACTONE HYDROLASE DOMAIN-CONTAINING PROTEIN-RELATED"/>
    <property type="match status" value="1"/>
</dbReference>
<keyword evidence="4" id="KW-1185">Reference proteome</keyword>
<evidence type="ECO:0000313" key="3">
    <source>
        <dbReference type="EMBL" id="RCS29820.1"/>
    </source>
</evidence>
<dbReference type="SUPFAM" id="SSF53474">
    <property type="entry name" value="alpha/beta-Hydrolases"/>
    <property type="match status" value="1"/>
</dbReference>
<feature type="domain" description="Dienelactone hydrolase" evidence="2">
    <location>
        <begin position="45"/>
        <end position="259"/>
    </location>
</feature>
<dbReference type="InterPro" id="IPR002925">
    <property type="entry name" value="Dienelactn_hydro"/>
</dbReference>
<dbReference type="PANTHER" id="PTHR22946:SF4">
    <property type="entry name" value="ESTERASE FRSA"/>
    <property type="match status" value="1"/>
</dbReference>
<dbReference type="GO" id="GO:0016787">
    <property type="term" value="F:hydrolase activity"/>
    <property type="evidence" value="ECO:0007669"/>
    <property type="project" value="UniProtKB-KW"/>
</dbReference>
<feature type="signal peptide" evidence="1">
    <location>
        <begin position="1"/>
        <end position="21"/>
    </location>
</feature>
<dbReference type="EMBL" id="QFWQ01000006">
    <property type="protein sequence ID" value="RCS29820.1"/>
    <property type="molecule type" value="Genomic_DNA"/>
</dbReference>
<proteinExistence type="predicted"/>
<accession>A0A368KD03</accession>
<protein>
    <submittedName>
        <fullName evidence="3">Dienelactone hydrolase family protein</fullName>
    </submittedName>
</protein>
<comment type="caution">
    <text evidence="3">The sequence shown here is derived from an EMBL/GenBank/DDBJ whole genome shotgun (WGS) entry which is preliminary data.</text>
</comment>
<sequence length="264" mass="28490">MRIARLCCLLLLAGSSLAAQAKMVHRPVEWTQDGTRFHSVLVYDDASTSKRPGLVMVPNWYGINDAAVKKAEMIAGKDYVILLTDMYGAGVRPQQGNADQAQAAVKPLYGDRALMRKRINLALDQLKVQAAGAPLDASKLAAIGFCFGGSAVLDLARSGADVAAVVSFHGGLDTDNPALAKNIKARVLAMNGADDKGTMPDADKFMDEMRMSPADWQFVVLGHAVHCFTEVGENSTGCRYDERAATRSYRLMHDWLRAAFAGTP</sequence>
<keyword evidence="3" id="KW-0378">Hydrolase</keyword>